<evidence type="ECO:0000256" key="1">
    <source>
        <dbReference type="SAM" id="MobiDB-lite"/>
    </source>
</evidence>
<evidence type="ECO:0000313" key="3">
    <source>
        <dbReference type="EnsemblMetazoa" id="ASIC014568-PA"/>
    </source>
</evidence>
<organism evidence="2">
    <name type="scientific">Anopheles sinensis</name>
    <name type="common">Mosquito</name>
    <dbReference type="NCBI Taxonomy" id="74873"/>
    <lineage>
        <taxon>Eukaryota</taxon>
        <taxon>Metazoa</taxon>
        <taxon>Ecdysozoa</taxon>
        <taxon>Arthropoda</taxon>
        <taxon>Hexapoda</taxon>
        <taxon>Insecta</taxon>
        <taxon>Pterygota</taxon>
        <taxon>Neoptera</taxon>
        <taxon>Endopterygota</taxon>
        <taxon>Diptera</taxon>
        <taxon>Nematocera</taxon>
        <taxon>Culicoidea</taxon>
        <taxon>Culicidae</taxon>
        <taxon>Anophelinae</taxon>
        <taxon>Anopheles</taxon>
    </lineage>
</organism>
<dbReference type="Proteomes" id="UP000030765">
    <property type="component" value="Unassembled WGS sequence"/>
</dbReference>
<feature type="compositionally biased region" description="Polar residues" evidence="1">
    <location>
        <begin position="10"/>
        <end position="24"/>
    </location>
</feature>
<feature type="compositionally biased region" description="Basic residues" evidence="1">
    <location>
        <begin position="61"/>
        <end position="78"/>
    </location>
</feature>
<dbReference type="AlphaFoldDB" id="A0A084W8W6"/>
<dbReference type="EMBL" id="ATLV01021519">
    <property type="status" value="NOT_ANNOTATED_CDS"/>
    <property type="molecule type" value="Genomic_DNA"/>
</dbReference>
<name>A0A084W8W6_ANOSI</name>
<dbReference type="EMBL" id="KE525319">
    <property type="protein sequence ID" value="KFB46660.1"/>
    <property type="molecule type" value="Genomic_DNA"/>
</dbReference>
<feature type="region of interest" description="Disordered" evidence="1">
    <location>
        <begin position="1"/>
        <end position="24"/>
    </location>
</feature>
<evidence type="ECO:0000313" key="4">
    <source>
        <dbReference type="Proteomes" id="UP000030765"/>
    </source>
</evidence>
<evidence type="ECO:0000313" key="2">
    <source>
        <dbReference type="EMBL" id="KFB46660.1"/>
    </source>
</evidence>
<feature type="region of interest" description="Disordered" evidence="1">
    <location>
        <begin position="41"/>
        <end position="94"/>
    </location>
</feature>
<dbReference type="VEuPathDB" id="VectorBase:ASIC014568"/>
<proteinExistence type="predicted"/>
<protein>
    <submittedName>
        <fullName evidence="2 3">Uncharacterized protein</fullName>
    </submittedName>
</protein>
<reference evidence="2 4" key="1">
    <citation type="journal article" date="2014" name="BMC Genomics">
        <title>Genome sequence of Anopheles sinensis provides insight into genetics basis of mosquito competence for malaria parasites.</title>
        <authorList>
            <person name="Zhou D."/>
            <person name="Zhang D."/>
            <person name="Ding G."/>
            <person name="Shi L."/>
            <person name="Hou Q."/>
            <person name="Ye Y."/>
            <person name="Xu Y."/>
            <person name="Zhou H."/>
            <person name="Xiong C."/>
            <person name="Li S."/>
            <person name="Yu J."/>
            <person name="Hong S."/>
            <person name="Yu X."/>
            <person name="Zou P."/>
            <person name="Chen C."/>
            <person name="Chang X."/>
            <person name="Wang W."/>
            <person name="Lv Y."/>
            <person name="Sun Y."/>
            <person name="Ma L."/>
            <person name="Shen B."/>
            <person name="Zhu C."/>
        </authorList>
    </citation>
    <scope>NUCLEOTIDE SEQUENCE [LARGE SCALE GENOMIC DNA]</scope>
</reference>
<gene>
    <name evidence="2" type="ORF">ZHAS_00014568</name>
</gene>
<keyword evidence="4" id="KW-1185">Reference proteome</keyword>
<accession>A0A084W8W6</accession>
<dbReference type="EnsemblMetazoa" id="ASIC014568-RA">
    <property type="protein sequence ID" value="ASIC014568-PA"/>
    <property type="gene ID" value="ASIC014568"/>
</dbReference>
<reference evidence="3" key="2">
    <citation type="submission" date="2020-05" db="UniProtKB">
        <authorList>
            <consortium name="EnsemblMetazoa"/>
        </authorList>
    </citation>
    <scope>IDENTIFICATION</scope>
</reference>
<sequence length="94" mass="10678">MTGHNRRHNISTSGHDMSGSEASRNWRSAFVPPMVRLSFSSAPTQGKWNDVGSHYNPEKHSSKHGTHRYTQVRHHQPSKRATVTRRQGQMEMAA</sequence>